<dbReference type="EMBL" id="CAJVCH010571794">
    <property type="protein sequence ID" value="CAG7838546.1"/>
    <property type="molecule type" value="Genomic_DNA"/>
</dbReference>
<protein>
    <submittedName>
        <fullName evidence="3">Uncharacterized protein</fullName>
    </submittedName>
</protein>
<feature type="signal peptide" evidence="2">
    <location>
        <begin position="1"/>
        <end position="26"/>
    </location>
</feature>
<keyword evidence="2" id="KW-0732">Signal</keyword>
<evidence type="ECO:0000313" key="3">
    <source>
        <dbReference type="EMBL" id="CAG7838546.1"/>
    </source>
</evidence>
<reference evidence="3" key="1">
    <citation type="submission" date="2021-06" db="EMBL/GenBank/DDBJ databases">
        <authorList>
            <person name="Hodson N. C."/>
            <person name="Mongue J. A."/>
            <person name="Jaron S. K."/>
        </authorList>
    </citation>
    <scope>NUCLEOTIDE SEQUENCE</scope>
</reference>
<sequence length="811" mass="93215">MVYFYLRKLIPNQWFLLLLLTFEVHSQLPENGLSESNNPMFPRLREDIPLEPSTDYLSEWDSSSPKNNYTSHGRAAAPKPKKGDDYEDPLMDLPKYTDLTDIEDEVVLKIQDIWKAVNDLTPAQRLDRDHIDDKLWPQILLKLRESHFRIREMDTQIFFKRKPSALMDALFRIESLKDLQNIISKRGKSNVEMLTVQYFELSSAASQMHRFYAKRIRDILRDEPRIGMVALSILTYKGYTWSSTTNYSESAFTLSEYLQTAGITRDRMIWERNNTTNGASTRNLTDIWVGIRELLQSQPDVAMKAQYDGKICQANDTLFSMEPAGLDGPYYVLFYICLTDIKFYVLYNFALIYKQIYQGIVPDEKTLASLRSNMRSTIQMKIDMFDEAFNIFMSSTGPSYQSYPGVSTCDPDNWEYGDSYEQLTNFVKVFVAKEQALHKAGNCKQTCDLLDATYRPCHSNESDCLVDEEMECLTKKKQCDQYEPPCPPRAYQCQTASAIVTTCPSARKDRLYEFIQGEDYRYGSKDHVCQNETTTLKGKWNMEPDTLVDTPHYCDICACYCFEPLKPLLGAFSVRYFSVAGSPSLIKFNYIIVGVKFERVDDQITIRIAQAVALPNYKVNTSTIEWIPVKKEKEAVRLDRDLRSVNLDDVVTQERNRVVTGVKFVSATYRGHVQYNYLGLQIRTHEITPAGKIVNLVGKLAKNANSTANRVLYKYPDDPDGPDDPILAVGKALPDTTSNQYIVFLGSSLHKDAAQQTIPFFDTQKLIRKEPKWLKGVGIYHKSRPVLKVHKVKKKDRTKIDCKCIEKVRAL</sequence>
<dbReference type="AlphaFoldDB" id="A0A8J2Q7Q0"/>
<proteinExistence type="predicted"/>
<organism evidence="3 4">
    <name type="scientific">Allacma fusca</name>
    <dbReference type="NCBI Taxonomy" id="39272"/>
    <lineage>
        <taxon>Eukaryota</taxon>
        <taxon>Metazoa</taxon>
        <taxon>Ecdysozoa</taxon>
        <taxon>Arthropoda</taxon>
        <taxon>Hexapoda</taxon>
        <taxon>Collembola</taxon>
        <taxon>Symphypleona</taxon>
        <taxon>Sminthuridae</taxon>
        <taxon>Allacma</taxon>
    </lineage>
</organism>
<evidence type="ECO:0000256" key="1">
    <source>
        <dbReference type="SAM" id="MobiDB-lite"/>
    </source>
</evidence>
<evidence type="ECO:0000256" key="2">
    <source>
        <dbReference type="SAM" id="SignalP"/>
    </source>
</evidence>
<keyword evidence="4" id="KW-1185">Reference proteome</keyword>
<dbReference type="PANTHER" id="PTHR47890">
    <property type="entry name" value="LD24308P"/>
    <property type="match status" value="1"/>
</dbReference>
<evidence type="ECO:0000313" key="4">
    <source>
        <dbReference type="Proteomes" id="UP000708208"/>
    </source>
</evidence>
<comment type="caution">
    <text evidence="3">The sequence shown here is derived from an EMBL/GenBank/DDBJ whole genome shotgun (WGS) entry which is preliminary data.</text>
</comment>
<feature type="chain" id="PRO_5035217187" evidence="2">
    <location>
        <begin position="27"/>
        <end position="811"/>
    </location>
</feature>
<gene>
    <name evidence="3" type="ORF">AFUS01_LOCUS47507</name>
</gene>
<name>A0A8J2Q7Q0_9HEXA</name>
<accession>A0A8J2Q7Q0</accession>
<dbReference type="Pfam" id="PF16061">
    <property type="entry name" value="DUF4803"/>
    <property type="match status" value="1"/>
</dbReference>
<dbReference type="InterPro" id="IPR032062">
    <property type="entry name" value="DUF4803"/>
</dbReference>
<dbReference type="OrthoDB" id="6366357at2759"/>
<feature type="compositionally biased region" description="Polar residues" evidence="1">
    <location>
        <begin position="60"/>
        <end position="71"/>
    </location>
</feature>
<dbReference type="PANTHER" id="PTHR47890:SF1">
    <property type="entry name" value="LD24308P"/>
    <property type="match status" value="1"/>
</dbReference>
<feature type="region of interest" description="Disordered" evidence="1">
    <location>
        <begin position="56"/>
        <end position="88"/>
    </location>
</feature>
<dbReference type="Proteomes" id="UP000708208">
    <property type="component" value="Unassembled WGS sequence"/>
</dbReference>